<evidence type="ECO:0000313" key="2">
    <source>
        <dbReference type="Proteomes" id="UP000198935"/>
    </source>
</evidence>
<gene>
    <name evidence="1" type="ORF">SAMN05421736_105155</name>
</gene>
<dbReference type="Proteomes" id="UP000198935">
    <property type="component" value="Unassembled WGS sequence"/>
</dbReference>
<dbReference type="EMBL" id="FNPI01000005">
    <property type="protein sequence ID" value="SDZ03295.1"/>
    <property type="molecule type" value="Genomic_DNA"/>
</dbReference>
<proteinExistence type="predicted"/>
<dbReference type="AlphaFoldDB" id="A0A1H3PQV5"/>
<dbReference type="STRING" id="1503961.SAMN05421736_105155"/>
<organism evidence="1 2">
    <name type="scientific">Evansella caseinilytica</name>
    <dbReference type="NCBI Taxonomy" id="1503961"/>
    <lineage>
        <taxon>Bacteria</taxon>
        <taxon>Bacillati</taxon>
        <taxon>Bacillota</taxon>
        <taxon>Bacilli</taxon>
        <taxon>Bacillales</taxon>
        <taxon>Bacillaceae</taxon>
        <taxon>Evansella</taxon>
    </lineage>
</organism>
<sequence>MHSFHASYEWFSRRWRIERLNTLYKKGCLIHQVLDYRLYTQGH</sequence>
<accession>A0A1H3PQV5</accession>
<evidence type="ECO:0000313" key="1">
    <source>
        <dbReference type="EMBL" id="SDZ03295.1"/>
    </source>
</evidence>
<name>A0A1H3PQV5_9BACI</name>
<keyword evidence="2" id="KW-1185">Reference proteome</keyword>
<reference evidence="2" key="1">
    <citation type="submission" date="2016-10" db="EMBL/GenBank/DDBJ databases">
        <authorList>
            <person name="Varghese N."/>
            <person name="Submissions S."/>
        </authorList>
    </citation>
    <scope>NUCLEOTIDE SEQUENCE [LARGE SCALE GENOMIC DNA]</scope>
    <source>
        <strain evidence="2">SP</strain>
    </source>
</reference>
<protein>
    <submittedName>
        <fullName evidence="1">Uncharacterized protein</fullName>
    </submittedName>
</protein>